<evidence type="ECO:0000256" key="1">
    <source>
        <dbReference type="SAM" id="MobiDB-lite"/>
    </source>
</evidence>
<reference evidence="2 3" key="1">
    <citation type="submission" date="2022-10" db="EMBL/GenBank/DDBJ databases">
        <title>Luteolibacter flavescens strain MCCC 1K03193, whole genome shotgun sequencing project.</title>
        <authorList>
            <person name="Zhao G."/>
            <person name="Shen L."/>
        </authorList>
    </citation>
    <scope>NUCLEOTIDE SEQUENCE [LARGE SCALE GENOMIC DNA]</scope>
    <source>
        <strain evidence="2 3">MCCC 1K03193</strain>
    </source>
</reference>
<name>A0ABT3FS27_9BACT</name>
<gene>
    <name evidence="2" type="ORF">OKA04_16765</name>
</gene>
<evidence type="ECO:0000313" key="3">
    <source>
        <dbReference type="Proteomes" id="UP001207930"/>
    </source>
</evidence>
<keyword evidence="3" id="KW-1185">Reference proteome</keyword>
<comment type="caution">
    <text evidence="2">The sequence shown here is derived from an EMBL/GenBank/DDBJ whole genome shotgun (WGS) entry which is preliminary data.</text>
</comment>
<feature type="region of interest" description="Disordered" evidence="1">
    <location>
        <begin position="36"/>
        <end position="61"/>
    </location>
</feature>
<accession>A0ABT3FS27</accession>
<evidence type="ECO:0000313" key="2">
    <source>
        <dbReference type="EMBL" id="MCW1886392.1"/>
    </source>
</evidence>
<dbReference type="Proteomes" id="UP001207930">
    <property type="component" value="Unassembled WGS sequence"/>
</dbReference>
<protein>
    <submittedName>
        <fullName evidence="2">Uncharacterized protein</fullName>
    </submittedName>
</protein>
<organism evidence="2 3">
    <name type="scientific">Luteolibacter flavescens</name>
    <dbReference type="NCBI Taxonomy" id="1859460"/>
    <lineage>
        <taxon>Bacteria</taxon>
        <taxon>Pseudomonadati</taxon>
        <taxon>Verrucomicrobiota</taxon>
        <taxon>Verrucomicrobiia</taxon>
        <taxon>Verrucomicrobiales</taxon>
        <taxon>Verrucomicrobiaceae</taxon>
        <taxon>Luteolibacter</taxon>
    </lineage>
</organism>
<proteinExistence type="predicted"/>
<dbReference type="EMBL" id="JAPDDS010000010">
    <property type="protein sequence ID" value="MCW1886392.1"/>
    <property type="molecule type" value="Genomic_DNA"/>
</dbReference>
<sequence>MSWRFRTSFTPPPSVRITIAPDGVFTSVEGESLPNLASGPDVGDLHGGQLPDNSLPHAGPTALASIRSAGTGLLTTPGLSEFKRLLDSVRRELGTIGNALAHARNEEAFAVGAFRKWEQGWLMRRLFKAKYEKLRESAELNFAMRAELEEQWKLSQLRTDFELPEGVFRAFNNMHREFAVLMNSDRIWDSVGHRGTDRVAERTTATRSVDRQPVKFQLGACDLIEAGVGVPRLGNANGGDLFFYPLFVLYFISAENFALLEYKDLDVEYRVTKFIERETLPRDATVVGQTWSKTNKDGSPDRRFNDNKQIPIAKYGRISIRSTTGLNEEYIASNADAAESFVSMLDLYSKAIAAGV</sequence>